<dbReference type="NCBIfam" id="TIGR00231">
    <property type="entry name" value="small_GTP"/>
    <property type="match status" value="1"/>
</dbReference>
<feature type="region of interest" description="Disordered" evidence="10">
    <location>
        <begin position="850"/>
        <end position="875"/>
    </location>
</feature>
<dbReference type="InterPro" id="IPR035647">
    <property type="entry name" value="EFG_III/V"/>
</dbReference>
<dbReference type="CDD" id="cd04096">
    <property type="entry name" value="eEF2_snRNP_like_C"/>
    <property type="match status" value="1"/>
</dbReference>
<dbReference type="OrthoDB" id="364892at2759"/>
<dbReference type="AlphaFoldDB" id="A0A4P9Y7R1"/>
<feature type="domain" description="Tr-type G" evidence="11">
    <location>
        <begin position="17"/>
        <end position="279"/>
    </location>
</feature>
<protein>
    <recommendedName>
        <fullName evidence="8">Ribosome assembly protein 1</fullName>
    </recommendedName>
    <alternativeName>
        <fullName evidence="9">Elongation factor-like 1</fullName>
    </alternativeName>
</protein>
<dbReference type="FunFam" id="3.40.50.300:FF:000746">
    <property type="entry name" value="Ribosome assembly protein 1"/>
    <property type="match status" value="1"/>
</dbReference>
<keyword evidence="13" id="KW-1185">Reference proteome</keyword>
<feature type="compositionally biased region" description="Low complexity" evidence="10">
    <location>
        <begin position="488"/>
        <end position="499"/>
    </location>
</feature>
<proteinExistence type="predicted"/>
<comment type="subcellular location">
    <subcellularLocation>
        <location evidence="1">Cytoplasm</location>
    </subcellularLocation>
</comment>
<evidence type="ECO:0000256" key="5">
    <source>
        <dbReference type="ARBA" id="ARBA00022801"/>
    </source>
</evidence>
<evidence type="ECO:0000256" key="4">
    <source>
        <dbReference type="ARBA" id="ARBA00022741"/>
    </source>
</evidence>
<dbReference type="Pfam" id="PF00679">
    <property type="entry name" value="EFG_C"/>
    <property type="match status" value="1"/>
</dbReference>
<dbReference type="Gene3D" id="3.30.230.10">
    <property type="match status" value="1"/>
</dbReference>
<dbReference type="InterPro" id="IPR056752">
    <property type="entry name" value="EFL1"/>
</dbReference>
<dbReference type="InterPro" id="IPR004161">
    <property type="entry name" value="EFTu-like_2"/>
</dbReference>
<dbReference type="CDD" id="cd01885">
    <property type="entry name" value="EF2"/>
    <property type="match status" value="1"/>
</dbReference>
<dbReference type="InterPro" id="IPR027417">
    <property type="entry name" value="P-loop_NTPase"/>
</dbReference>
<dbReference type="Proteomes" id="UP000267251">
    <property type="component" value="Unassembled WGS sequence"/>
</dbReference>
<dbReference type="GO" id="GO:0043022">
    <property type="term" value="F:ribosome binding"/>
    <property type="evidence" value="ECO:0007669"/>
    <property type="project" value="TreeGrafter"/>
</dbReference>
<evidence type="ECO:0000256" key="7">
    <source>
        <dbReference type="ARBA" id="ARBA00048548"/>
    </source>
</evidence>
<dbReference type="CDD" id="cd16261">
    <property type="entry name" value="EF2_snRNP_III"/>
    <property type="match status" value="1"/>
</dbReference>
<name>A0A4P9Y7R1_9FUNG</name>
<dbReference type="InterPro" id="IPR005225">
    <property type="entry name" value="Small_GTP-bd"/>
</dbReference>
<dbReference type="FunFam" id="3.90.1430.10:FF:000002">
    <property type="entry name" value="Elongation factor like GTPase 1"/>
    <property type="match status" value="1"/>
</dbReference>
<organism evidence="12 13">
    <name type="scientific">Piptocephalis cylindrospora</name>
    <dbReference type="NCBI Taxonomy" id="1907219"/>
    <lineage>
        <taxon>Eukaryota</taxon>
        <taxon>Fungi</taxon>
        <taxon>Fungi incertae sedis</taxon>
        <taxon>Zoopagomycota</taxon>
        <taxon>Zoopagomycotina</taxon>
        <taxon>Zoopagomycetes</taxon>
        <taxon>Zoopagales</taxon>
        <taxon>Piptocephalidaceae</taxon>
        <taxon>Piptocephalis</taxon>
    </lineage>
</organism>
<dbReference type="InterPro" id="IPR014721">
    <property type="entry name" value="Ribsml_uS5_D2-typ_fold_subgr"/>
</dbReference>
<keyword evidence="5 12" id="KW-0378">Hydrolase</keyword>
<dbReference type="FunFam" id="3.30.70.870:FF:000002">
    <property type="entry name" value="Translation elongation factor 2"/>
    <property type="match status" value="1"/>
</dbReference>
<dbReference type="GO" id="GO:0042256">
    <property type="term" value="P:cytosolic ribosome assembly"/>
    <property type="evidence" value="ECO:0007669"/>
    <property type="project" value="TreeGrafter"/>
</dbReference>
<dbReference type="GO" id="GO:0005525">
    <property type="term" value="F:GTP binding"/>
    <property type="evidence" value="ECO:0007669"/>
    <property type="project" value="UniProtKB-KW"/>
</dbReference>
<dbReference type="PANTHER" id="PTHR42908">
    <property type="entry name" value="TRANSLATION ELONGATION FACTOR-RELATED"/>
    <property type="match status" value="1"/>
</dbReference>
<feature type="compositionally biased region" description="Basic and acidic residues" evidence="10">
    <location>
        <begin position="204"/>
        <end position="214"/>
    </location>
</feature>
<dbReference type="Gene3D" id="3.90.1430.10">
    <property type="entry name" value="Yeast translation eEF2 (G' domain)"/>
    <property type="match status" value="1"/>
</dbReference>
<evidence type="ECO:0000256" key="9">
    <source>
        <dbReference type="ARBA" id="ARBA00081809"/>
    </source>
</evidence>
<dbReference type="Pfam" id="PF25118">
    <property type="entry name" value="EFL1"/>
    <property type="match status" value="1"/>
</dbReference>
<dbReference type="PANTHER" id="PTHR42908:SF3">
    <property type="entry name" value="ELONGATION FACTOR-LIKE GTPASE 1"/>
    <property type="match status" value="1"/>
</dbReference>
<dbReference type="CDD" id="cd01681">
    <property type="entry name" value="aeEF2_snRNP_like_IV"/>
    <property type="match status" value="1"/>
</dbReference>
<evidence type="ECO:0000256" key="6">
    <source>
        <dbReference type="ARBA" id="ARBA00023134"/>
    </source>
</evidence>
<dbReference type="Gene3D" id="3.40.50.300">
    <property type="entry name" value="P-loop containing nucleotide triphosphate hydrolases"/>
    <property type="match status" value="1"/>
</dbReference>
<dbReference type="Pfam" id="PF03144">
    <property type="entry name" value="GTP_EFTU_D2"/>
    <property type="match status" value="1"/>
</dbReference>
<dbReference type="GO" id="GO:0005829">
    <property type="term" value="C:cytosol"/>
    <property type="evidence" value="ECO:0007669"/>
    <property type="project" value="TreeGrafter"/>
</dbReference>
<dbReference type="SUPFAM" id="SSF50447">
    <property type="entry name" value="Translation proteins"/>
    <property type="match status" value="1"/>
</dbReference>
<keyword evidence="2" id="KW-0963">Cytoplasm</keyword>
<dbReference type="Gene3D" id="3.30.70.870">
    <property type="entry name" value="Elongation Factor G (Translational Gtpase), domain 3"/>
    <property type="match status" value="1"/>
</dbReference>
<dbReference type="Pfam" id="PF00009">
    <property type="entry name" value="GTP_EFTU"/>
    <property type="match status" value="1"/>
</dbReference>
<dbReference type="PROSITE" id="PS51722">
    <property type="entry name" value="G_TR_2"/>
    <property type="match status" value="1"/>
</dbReference>
<dbReference type="Gene3D" id="2.40.30.10">
    <property type="entry name" value="Translation factors"/>
    <property type="match status" value="1"/>
</dbReference>
<gene>
    <name evidence="12" type="ORF">BJ684DRAFT_7647</name>
</gene>
<feature type="region of interest" description="Disordered" evidence="10">
    <location>
        <begin position="488"/>
        <end position="511"/>
    </location>
</feature>
<dbReference type="CDD" id="cd16268">
    <property type="entry name" value="EF2_II"/>
    <property type="match status" value="1"/>
</dbReference>
<evidence type="ECO:0000256" key="10">
    <source>
        <dbReference type="SAM" id="MobiDB-lite"/>
    </source>
</evidence>
<dbReference type="InterPro" id="IPR041095">
    <property type="entry name" value="EFG_II"/>
</dbReference>
<evidence type="ECO:0000256" key="3">
    <source>
        <dbReference type="ARBA" id="ARBA00022517"/>
    </source>
</evidence>
<feature type="compositionally biased region" description="Basic and acidic residues" evidence="10">
    <location>
        <begin position="864"/>
        <end position="874"/>
    </location>
</feature>
<dbReference type="InterPro" id="IPR020568">
    <property type="entry name" value="Ribosomal_Su5_D2-typ_SF"/>
</dbReference>
<dbReference type="SMART" id="SM00838">
    <property type="entry name" value="EFG_C"/>
    <property type="match status" value="1"/>
</dbReference>
<evidence type="ECO:0000259" key="11">
    <source>
        <dbReference type="PROSITE" id="PS51722"/>
    </source>
</evidence>
<dbReference type="InterPro" id="IPR000795">
    <property type="entry name" value="T_Tr_GTP-bd_dom"/>
</dbReference>
<comment type="catalytic activity">
    <reaction evidence="7">
        <text>GTP + H2O = GDP + phosphate + H(+)</text>
        <dbReference type="Rhea" id="RHEA:19669"/>
        <dbReference type="ChEBI" id="CHEBI:15377"/>
        <dbReference type="ChEBI" id="CHEBI:15378"/>
        <dbReference type="ChEBI" id="CHEBI:37565"/>
        <dbReference type="ChEBI" id="CHEBI:43474"/>
        <dbReference type="ChEBI" id="CHEBI:58189"/>
    </reaction>
</comment>
<keyword evidence="3" id="KW-0690">Ribosome biogenesis</keyword>
<dbReference type="SUPFAM" id="SSF52540">
    <property type="entry name" value="P-loop containing nucleoside triphosphate hydrolases"/>
    <property type="match status" value="1"/>
</dbReference>
<dbReference type="GO" id="GO:1990904">
    <property type="term" value="C:ribonucleoprotein complex"/>
    <property type="evidence" value="ECO:0007669"/>
    <property type="project" value="TreeGrafter"/>
</dbReference>
<dbReference type="Pfam" id="PF14492">
    <property type="entry name" value="EFG_III"/>
    <property type="match status" value="1"/>
</dbReference>
<evidence type="ECO:0000313" key="13">
    <source>
        <dbReference type="Proteomes" id="UP000267251"/>
    </source>
</evidence>
<dbReference type="Gene3D" id="3.30.70.240">
    <property type="match status" value="1"/>
</dbReference>
<dbReference type="EMBL" id="KZ987763">
    <property type="protein sequence ID" value="RKP15045.1"/>
    <property type="molecule type" value="Genomic_DNA"/>
</dbReference>
<dbReference type="InterPro" id="IPR009000">
    <property type="entry name" value="Transl_B-barrel_sf"/>
</dbReference>
<sequence length="1094" mass="121000">MPAISPAQLAQLQQNARNVRNICIMAHVDHGKTTLSDSLLASNGVISSKLAGKVRYLDSREDEQERGITMESSAISLYFKTLRKATAEETIPSLIDEYLVNLIDSPGHVDFSGEVSTASRLCDGALILVDAVEGVCTQTHTVLRQAWQERVKPILVFNKIDRLILELRLSPMEAYHHLIRILEQVNAVTGKLWASDRIEEETRRHELAKARGNEEEQGTPSPGLKNEIQNEDVEDEKLYFSPEYGNVIFASAVDGWAFRIHQFASLYAKKLGMKEATLRKTLWGDYYLDPKTKRILQHKQLKNRNLKPMFVQFVLENIWSAYDTIVNSHDPIKIEKIVKALGVKILPRDLRSKDTRALVTTIFSQWLPLSSSVLLAVIDVLPSPVEAQALRMPFILRPAFKGPGQWPPDPTPLETSVYNCQSDPTQESEDRKEAVPVVAYISKMFSVPRDMLPQNRRRSITAEEMRERGREIRQARLAASAAAAAGSAALDRADSSSLDPGQELVKKEEEEEEEEEVLIGLSRIYSGTIRIGQQLQVLGPKYDPKTPHLHTHTITISSLYMVMGRELAALDAVPAGNIFGIGGLGSTVLKTATLTSSPLDCPSLGTLRMVSSPIVRVAIEPAHPSQGPQLARGLRLLSMADACVEVVMQETGEQVLLTVGEIHLERCLKDLRERFAKIEIHVSPPIVPFRETAVEPTEPDTPTFGEGEEAETKTGRSVVVTGVQGRYTLRLSAYPLPPRVRKYLQSQSLILKSIISDSGANRGLGRFEEERKDGTVDSSGTLGAGIVGDETADKSTLKTFKDGLKRAFSKSPDPEGIWGKDVVERIWSFGPKHIGPNLLLSSSLPTSTSRSFLSRMSGSSGGETPRENSKEGGRELNGFDGSLLTGFQLATYSGPLCAEPVVGMAYVVEDFSLTQAEKSKESVEEEGSDLASATGQVITMMREACKQAFLRLSPRLMLAMYTCDIQATTEILGKVYAVVGRRKGRIISEEMDDGTSFFNISALLPVVESFGFADDIRKKTSGAASPMLVFTGYQMLEEDPFWVPTTEEELEDLGEKADRENLAKKNMDAVRRRKGMFVENKIVEKAEKQRTLKK</sequence>
<evidence type="ECO:0000313" key="12">
    <source>
        <dbReference type="EMBL" id="RKP15045.1"/>
    </source>
</evidence>
<feature type="region of interest" description="Disordered" evidence="10">
    <location>
        <begin position="767"/>
        <end position="787"/>
    </location>
</feature>
<accession>A0A4P9Y7R1</accession>
<keyword evidence="6" id="KW-0342">GTP-binding</keyword>
<reference evidence="13" key="1">
    <citation type="journal article" date="2018" name="Nat. Microbiol.">
        <title>Leveraging single-cell genomics to expand the fungal tree of life.</title>
        <authorList>
            <person name="Ahrendt S.R."/>
            <person name="Quandt C.A."/>
            <person name="Ciobanu D."/>
            <person name="Clum A."/>
            <person name="Salamov A."/>
            <person name="Andreopoulos B."/>
            <person name="Cheng J.F."/>
            <person name="Woyke T."/>
            <person name="Pelin A."/>
            <person name="Henrissat B."/>
            <person name="Reynolds N.K."/>
            <person name="Benny G.L."/>
            <person name="Smith M.E."/>
            <person name="James T.Y."/>
            <person name="Grigoriev I.V."/>
        </authorList>
    </citation>
    <scope>NUCLEOTIDE SEQUENCE [LARGE SCALE GENOMIC DNA]</scope>
</reference>
<dbReference type="SUPFAM" id="SSF54211">
    <property type="entry name" value="Ribosomal protein S5 domain 2-like"/>
    <property type="match status" value="1"/>
</dbReference>
<dbReference type="PRINTS" id="PR00315">
    <property type="entry name" value="ELONGATNFCT"/>
</dbReference>
<dbReference type="InterPro" id="IPR000640">
    <property type="entry name" value="EFG_V-like"/>
</dbReference>
<evidence type="ECO:0000256" key="8">
    <source>
        <dbReference type="ARBA" id="ARBA00068031"/>
    </source>
</evidence>
<dbReference type="SUPFAM" id="SSF54980">
    <property type="entry name" value="EF-G C-terminal domain-like"/>
    <property type="match status" value="2"/>
</dbReference>
<feature type="region of interest" description="Disordered" evidence="10">
    <location>
        <begin position="204"/>
        <end position="228"/>
    </location>
</feature>
<dbReference type="FunFam" id="3.30.70.240:FF:000006">
    <property type="entry name" value="Elongation factor like GTPase 1"/>
    <property type="match status" value="1"/>
</dbReference>
<dbReference type="GO" id="GO:0003924">
    <property type="term" value="F:GTPase activity"/>
    <property type="evidence" value="ECO:0007669"/>
    <property type="project" value="InterPro"/>
</dbReference>
<evidence type="ECO:0000256" key="2">
    <source>
        <dbReference type="ARBA" id="ARBA00022490"/>
    </source>
</evidence>
<evidence type="ECO:0000256" key="1">
    <source>
        <dbReference type="ARBA" id="ARBA00004496"/>
    </source>
</evidence>
<keyword evidence="4" id="KW-0547">Nucleotide-binding</keyword>